<accession>A0A8H5G7T3</accession>
<organism evidence="2 3">
    <name type="scientific">Leucocoprinus leucothites</name>
    <dbReference type="NCBI Taxonomy" id="201217"/>
    <lineage>
        <taxon>Eukaryota</taxon>
        <taxon>Fungi</taxon>
        <taxon>Dikarya</taxon>
        <taxon>Basidiomycota</taxon>
        <taxon>Agaricomycotina</taxon>
        <taxon>Agaricomycetes</taxon>
        <taxon>Agaricomycetidae</taxon>
        <taxon>Agaricales</taxon>
        <taxon>Agaricineae</taxon>
        <taxon>Agaricaceae</taxon>
        <taxon>Leucocoprinus</taxon>
    </lineage>
</organism>
<feature type="compositionally biased region" description="Polar residues" evidence="1">
    <location>
        <begin position="266"/>
        <end position="276"/>
    </location>
</feature>
<sequence length="659" mass="70306">MRPLTLHASALNDEEYALYTSSITDLALCDTETPTRAQAKDDTFYEGISVSVREVRAWLRGRYEDVALSSIDSILKLFSPSLAQGDTLSGGQFFAALRLVVHVQNGKEVDRALAFVQVRPLSSGAGPSSVRKSTSEDTASVPPQLPRRSVDASSLSEPPPPVNPRQAHSPNNPFVKKKSKSTSSRSEDGSARIPPLPPRKLASISGNTNTPIVPPPRHASIPVSSPTPTRSQTSSSTSTSLPRTHSPTHHVAPPIPPPLKPRPTAHITSPLIQQSLMASKTAKTMKKAEEQLEKERVLQVLRSSATSSPFSSTDDRPPPALPKRQRPQHSPPGSASSLEQVALAAPPPPPPMHPDRKPPPPPPPPQMQSPFRSNLESFEAIYGTSPFGSPSRTSPPSPTKPFYSFSVDASTPTTSYASTSDPFMTVQQGQSRVQRSRSLHVPGAKGPPPVPPPKPPTHVGRRKRPESIQVLSPSSNGESLFGNGGGPATVSTSTFTEAKNSIFSNQGGHRRSSYSSSYGGGGSASASATTSTFSSTPFGSDTMIQRKLAELQLNAIPVLEKARYKAEAGLSPRRGFIPNGSGSGVSSGVGGRRSTSMGRGEDREGLLMSYDDGYEDDVGQDESGDEMIGDGRERRNGSGVNVERDELKWPPGEGWNRML</sequence>
<dbReference type="Proteomes" id="UP000559027">
    <property type="component" value="Unassembled WGS sequence"/>
</dbReference>
<protein>
    <submittedName>
        <fullName evidence="2">Uncharacterized protein</fullName>
    </submittedName>
</protein>
<reference evidence="2 3" key="1">
    <citation type="journal article" date="2020" name="ISME J.">
        <title>Uncovering the hidden diversity of litter-decomposition mechanisms in mushroom-forming fungi.</title>
        <authorList>
            <person name="Floudas D."/>
            <person name="Bentzer J."/>
            <person name="Ahren D."/>
            <person name="Johansson T."/>
            <person name="Persson P."/>
            <person name="Tunlid A."/>
        </authorList>
    </citation>
    <scope>NUCLEOTIDE SEQUENCE [LARGE SCALE GENOMIC DNA]</scope>
    <source>
        <strain evidence="2 3">CBS 146.42</strain>
    </source>
</reference>
<feature type="compositionally biased region" description="Low complexity" evidence="1">
    <location>
        <begin position="224"/>
        <end position="245"/>
    </location>
</feature>
<dbReference type="EMBL" id="JAACJO010000004">
    <property type="protein sequence ID" value="KAF5359820.1"/>
    <property type="molecule type" value="Genomic_DNA"/>
</dbReference>
<feature type="compositionally biased region" description="Low complexity" evidence="1">
    <location>
        <begin position="408"/>
        <end position="433"/>
    </location>
</feature>
<evidence type="ECO:0000256" key="1">
    <source>
        <dbReference type="SAM" id="MobiDB-lite"/>
    </source>
</evidence>
<feature type="compositionally biased region" description="Basic and acidic residues" evidence="1">
    <location>
        <begin position="629"/>
        <end position="648"/>
    </location>
</feature>
<dbReference type="OrthoDB" id="2553626at2759"/>
<feature type="region of interest" description="Disordered" evidence="1">
    <location>
        <begin position="122"/>
        <end position="539"/>
    </location>
</feature>
<evidence type="ECO:0000313" key="2">
    <source>
        <dbReference type="EMBL" id="KAF5359820.1"/>
    </source>
</evidence>
<dbReference type="AlphaFoldDB" id="A0A8H5G7T3"/>
<feature type="compositionally biased region" description="Acidic residues" evidence="1">
    <location>
        <begin position="612"/>
        <end position="628"/>
    </location>
</feature>
<feature type="region of interest" description="Disordered" evidence="1">
    <location>
        <begin position="573"/>
        <end position="659"/>
    </location>
</feature>
<feature type="compositionally biased region" description="Low complexity" evidence="1">
    <location>
        <begin position="524"/>
        <end position="539"/>
    </location>
</feature>
<feature type="compositionally biased region" description="Polar residues" evidence="1">
    <location>
        <begin position="469"/>
        <end position="478"/>
    </location>
</feature>
<comment type="caution">
    <text evidence="2">The sequence shown here is derived from an EMBL/GenBank/DDBJ whole genome shotgun (WGS) entry which is preliminary data.</text>
</comment>
<feature type="compositionally biased region" description="Low complexity" evidence="1">
    <location>
        <begin position="303"/>
        <end position="312"/>
    </location>
</feature>
<feature type="compositionally biased region" description="Gly residues" evidence="1">
    <location>
        <begin position="581"/>
        <end position="591"/>
    </location>
</feature>
<name>A0A8H5G7T3_9AGAR</name>
<gene>
    <name evidence="2" type="ORF">D9756_003650</name>
</gene>
<evidence type="ECO:0000313" key="3">
    <source>
        <dbReference type="Proteomes" id="UP000559027"/>
    </source>
</evidence>
<feature type="compositionally biased region" description="Pro residues" evidence="1">
    <location>
        <begin position="445"/>
        <end position="456"/>
    </location>
</feature>
<feature type="compositionally biased region" description="Polar residues" evidence="1">
    <location>
        <begin position="489"/>
        <end position="507"/>
    </location>
</feature>
<feature type="compositionally biased region" description="Basic and acidic residues" evidence="1">
    <location>
        <begin position="286"/>
        <end position="297"/>
    </location>
</feature>
<keyword evidence="3" id="KW-1185">Reference proteome</keyword>
<proteinExistence type="predicted"/>